<dbReference type="EMBL" id="FNZZ01000001">
    <property type="protein sequence ID" value="SEK35629.1"/>
    <property type="molecule type" value="Genomic_DNA"/>
</dbReference>
<organism evidence="1 2">
    <name type="scientific">Sphingomonas palmae</name>
    <dbReference type="NCBI Taxonomy" id="1855283"/>
    <lineage>
        <taxon>Bacteria</taxon>
        <taxon>Pseudomonadati</taxon>
        <taxon>Pseudomonadota</taxon>
        <taxon>Alphaproteobacteria</taxon>
        <taxon>Sphingomonadales</taxon>
        <taxon>Sphingomonadaceae</taxon>
        <taxon>Sphingomonas</taxon>
    </lineage>
</organism>
<gene>
    <name evidence="1" type="ORF">SAMN05216382_0249</name>
</gene>
<dbReference type="STRING" id="1855283.SAMN05216382_0249"/>
<accession>A0A1H7GBW2</accession>
<reference evidence="2" key="1">
    <citation type="submission" date="2016-10" db="EMBL/GenBank/DDBJ databases">
        <authorList>
            <person name="Varghese N."/>
            <person name="Submissions S."/>
        </authorList>
    </citation>
    <scope>NUCLEOTIDE SEQUENCE [LARGE SCALE GENOMIC DNA]</scope>
    <source>
        <strain evidence="2">JS21-1</strain>
    </source>
</reference>
<dbReference type="RefSeq" id="WP_093002532.1">
    <property type="nucleotide sequence ID" value="NZ_FNZZ01000001.1"/>
</dbReference>
<proteinExistence type="predicted"/>
<evidence type="ECO:0000313" key="1">
    <source>
        <dbReference type="EMBL" id="SEK35629.1"/>
    </source>
</evidence>
<evidence type="ECO:0000313" key="2">
    <source>
        <dbReference type="Proteomes" id="UP000199214"/>
    </source>
</evidence>
<sequence length="85" mass="9468">MIDAQPPRVMQDDAHALVDAVREAARRHNLTWNVLVPDRFTVNHDAEALEEIAYAEMATAKRALRDHICAVYGISVDELASLAMP</sequence>
<keyword evidence="2" id="KW-1185">Reference proteome</keyword>
<dbReference type="AlphaFoldDB" id="A0A1H7GBW2"/>
<dbReference type="OrthoDB" id="7575262at2"/>
<dbReference type="Proteomes" id="UP000199214">
    <property type="component" value="Unassembled WGS sequence"/>
</dbReference>
<protein>
    <submittedName>
        <fullName evidence="1">Uncharacterized protein</fullName>
    </submittedName>
</protein>
<name>A0A1H7GBW2_9SPHN</name>